<dbReference type="Proteomes" id="UP000237000">
    <property type="component" value="Unassembled WGS sequence"/>
</dbReference>
<protein>
    <submittedName>
        <fullName evidence="1">Uncharacterized protein</fullName>
    </submittedName>
</protein>
<name>A0A2P5FU82_TREOI</name>
<evidence type="ECO:0000313" key="2">
    <source>
        <dbReference type="Proteomes" id="UP000237000"/>
    </source>
</evidence>
<sequence>ERHMVEELYGVTGTSGGTRVVTIVVGGGSLRKGLPRKSLKIMLRKLAAEVGVWQILID</sequence>
<feature type="non-terminal residue" evidence="1">
    <location>
        <position position="1"/>
    </location>
</feature>
<reference evidence="2" key="1">
    <citation type="submission" date="2016-06" db="EMBL/GenBank/DDBJ databases">
        <title>Parallel loss of symbiosis genes in relatives of nitrogen-fixing non-legume Parasponia.</title>
        <authorList>
            <person name="Van Velzen R."/>
            <person name="Holmer R."/>
            <person name="Bu F."/>
            <person name="Rutten L."/>
            <person name="Van Zeijl A."/>
            <person name="Liu W."/>
            <person name="Santuari L."/>
            <person name="Cao Q."/>
            <person name="Sharma T."/>
            <person name="Shen D."/>
            <person name="Roswanjaya Y."/>
            <person name="Wardhani T."/>
            <person name="Kalhor M.S."/>
            <person name="Jansen J."/>
            <person name="Van den Hoogen J."/>
            <person name="Gungor B."/>
            <person name="Hartog M."/>
            <person name="Hontelez J."/>
            <person name="Verver J."/>
            <person name="Yang W.-C."/>
            <person name="Schijlen E."/>
            <person name="Repin R."/>
            <person name="Schilthuizen M."/>
            <person name="Schranz E."/>
            <person name="Heidstra R."/>
            <person name="Miyata K."/>
            <person name="Fedorova E."/>
            <person name="Kohlen W."/>
            <person name="Bisseling T."/>
            <person name="Smit S."/>
            <person name="Geurts R."/>
        </authorList>
    </citation>
    <scope>NUCLEOTIDE SEQUENCE [LARGE SCALE GENOMIC DNA]</scope>
    <source>
        <strain evidence="2">cv. RG33-2</strain>
    </source>
</reference>
<keyword evidence="2" id="KW-1185">Reference proteome</keyword>
<dbReference type="EMBL" id="JXTC01000008">
    <property type="protein sequence ID" value="POO01362.1"/>
    <property type="molecule type" value="Genomic_DNA"/>
</dbReference>
<gene>
    <name evidence="1" type="ORF">TorRG33x02_026690</name>
</gene>
<proteinExistence type="predicted"/>
<comment type="caution">
    <text evidence="1">The sequence shown here is derived from an EMBL/GenBank/DDBJ whole genome shotgun (WGS) entry which is preliminary data.</text>
</comment>
<dbReference type="AlphaFoldDB" id="A0A2P5FU82"/>
<evidence type="ECO:0000313" key="1">
    <source>
        <dbReference type="EMBL" id="POO01362.1"/>
    </source>
</evidence>
<dbReference type="InParanoid" id="A0A2P5FU82"/>
<accession>A0A2P5FU82</accession>
<organism evidence="1 2">
    <name type="scientific">Trema orientale</name>
    <name type="common">Charcoal tree</name>
    <name type="synonym">Celtis orientalis</name>
    <dbReference type="NCBI Taxonomy" id="63057"/>
    <lineage>
        <taxon>Eukaryota</taxon>
        <taxon>Viridiplantae</taxon>
        <taxon>Streptophyta</taxon>
        <taxon>Embryophyta</taxon>
        <taxon>Tracheophyta</taxon>
        <taxon>Spermatophyta</taxon>
        <taxon>Magnoliopsida</taxon>
        <taxon>eudicotyledons</taxon>
        <taxon>Gunneridae</taxon>
        <taxon>Pentapetalae</taxon>
        <taxon>rosids</taxon>
        <taxon>fabids</taxon>
        <taxon>Rosales</taxon>
        <taxon>Cannabaceae</taxon>
        <taxon>Trema</taxon>
    </lineage>
</organism>